<evidence type="ECO:0000313" key="2">
    <source>
        <dbReference type="EMBL" id="PNR62405.1"/>
    </source>
</evidence>
<dbReference type="AlphaFoldDB" id="A0A2K1L8P0"/>
<dbReference type="PANTHER" id="PTHR36379">
    <property type="entry name" value="PROTEIN PRD1"/>
    <property type="match status" value="1"/>
</dbReference>
<keyword evidence="1" id="KW-0732">Signal</keyword>
<name>A0A2K1L8P0_PHYPA</name>
<dbReference type="PaxDb" id="3218-PP1S43_96V6.1"/>
<organism evidence="2">
    <name type="scientific">Physcomitrium patens</name>
    <name type="common">Spreading-leaved earth moss</name>
    <name type="synonym">Physcomitrella patens</name>
    <dbReference type="NCBI Taxonomy" id="3218"/>
    <lineage>
        <taxon>Eukaryota</taxon>
        <taxon>Viridiplantae</taxon>
        <taxon>Streptophyta</taxon>
        <taxon>Embryophyta</taxon>
        <taxon>Bryophyta</taxon>
        <taxon>Bryophytina</taxon>
        <taxon>Bryopsida</taxon>
        <taxon>Funariidae</taxon>
        <taxon>Funariales</taxon>
        <taxon>Funariaceae</taxon>
        <taxon>Physcomitrium</taxon>
    </lineage>
</organism>
<reference evidence="2 4" key="1">
    <citation type="journal article" date="2008" name="Science">
        <title>The Physcomitrella genome reveals evolutionary insights into the conquest of land by plants.</title>
        <authorList>
            <person name="Rensing S."/>
            <person name="Lang D."/>
            <person name="Zimmer A."/>
            <person name="Terry A."/>
            <person name="Salamov A."/>
            <person name="Shapiro H."/>
            <person name="Nishiyama T."/>
            <person name="Perroud P.-F."/>
            <person name="Lindquist E."/>
            <person name="Kamisugi Y."/>
            <person name="Tanahashi T."/>
            <person name="Sakakibara K."/>
            <person name="Fujita T."/>
            <person name="Oishi K."/>
            <person name="Shin-I T."/>
            <person name="Kuroki Y."/>
            <person name="Toyoda A."/>
            <person name="Suzuki Y."/>
            <person name="Hashimoto A."/>
            <person name="Yamaguchi K."/>
            <person name="Sugano A."/>
            <person name="Kohara Y."/>
            <person name="Fujiyama A."/>
            <person name="Anterola A."/>
            <person name="Aoki S."/>
            <person name="Ashton N."/>
            <person name="Barbazuk W.B."/>
            <person name="Barker E."/>
            <person name="Bennetzen J."/>
            <person name="Bezanilla M."/>
            <person name="Blankenship R."/>
            <person name="Cho S.H."/>
            <person name="Dutcher S."/>
            <person name="Estelle M."/>
            <person name="Fawcett J.A."/>
            <person name="Gundlach H."/>
            <person name="Hanada K."/>
            <person name="Heyl A."/>
            <person name="Hicks K.A."/>
            <person name="Hugh J."/>
            <person name="Lohr M."/>
            <person name="Mayer K."/>
            <person name="Melkozernov A."/>
            <person name="Murata T."/>
            <person name="Nelson D."/>
            <person name="Pils B."/>
            <person name="Prigge M."/>
            <person name="Reiss B."/>
            <person name="Renner T."/>
            <person name="Rombauts S."/>
            <person name="Rushton P."/>
            <person name="Sanderfoot A."/>
            <person name="Schween G."/>
            <person name="Shiu S.-H."/>
            <person name="Stueber K."/>
            <person name="Theodoulou F.L."/>
            <person name="Tu H."/>
            <person name="Van de Peer Y."/>
            <person name="Verrier P.J."/>
            <person name="Waters E."/>
            <person name="Wood A."/>
            <person name="Yang L."/>
            <person name="Cove D."/>
            <person name="Cuming A."/>
            <person name="Hasebe M."/>
            <person name="Lucas S."/>
            <person name="Mishler D.B."/>
            <person name="Reski R."/>
            <person name="Grigoriev I."/>
            <person name="Quatrano R.S."/>
            <person name="Boore J.L."/>
        </authorList>
    </citation>
    <scope>NUCLEOTIDE SEQUENCE [LARGE SCALE GENOMIC DNA]</scope>
    <source>
        <strain evidence="3 4">cv. Gransden 2004</strain>
    </source>
</reference>
<dbReference type="Gramene" id="Pp3c1_19010V3.1">
    <property type="protein sequence ID" value="Pp3c1_19010V3.1"/>
    <property type="gene ID" value="Pp3c1_19010"/>
</dbReference>
<evidence type="ECO:0000256" key="1">
    <source>
        <dbReference type="SAM" id="SignalP"/>
    </source>
</evidence>
<dbReference type="EMBL" id="ABEU02000001">
    <property type="protein sequence ID" value="PNR62405.1"/>
    <property type="molecule type" value="Genomic_DNA"/>
</dbReference>
<dbReference type="PANTHER" id="PTHR36379:SF1">
    <property type="entry name" value="PUTATIVE RECOMBINATION INITIATION DEFECT 1-RELATED"/>
    <property type="match status" value="1"/>
</dbReference>
<dbReference type="Proteomes" id="UP000006727">
    <property type="component" value="Chromosome 1"/>
</dbReference>
<reference evidence="3" key="3">
    <citation type="submission" date="2020-12" db="UniProtKB">
        <authorList>
            <consortium name="EnsemblPlants"/>
        </authorList>
    </citation>
    <scope>IDENTIFICATION</scope>
</reference>
<keyword evidence="4" id="KW-1185">Reference proteome</keyword>
<reference evidence="2 4" key="2">
    <citation type="journal article" date="2018" name="Plant J.">
        <title>The Physcomitrella patens chromosome-scale assembly reveals moss genome structure and evolution.</title>
        <authorList>
            <person name="Lang D."/>
            <person name="Ullrich K.K."/>
            <person name="Murat F."/>
            <person name="Fuchs J."/>
            <person name="Jenkins J."/>
            <person name="Haas F.B."/>
            <person name="Piednoel M."/>
            <person name="Gundlach H."/>
            <person name="Van Bel M."/>
            <person name="Meyberg R."/>
            <person name="Vives C."/>
            <person name="Morata J."/>
            <person name="Symeonidi A."/>
            <person name="Hiss M."/>
            <person name="Muchero W."/>
            <person name="Kamisugi Y."/>
            <person name="Saleh O."/>
            <person name="Blanc G."/>
            <person name="Decker E.L."/>
            <person name="van Gessel N."/>
            <person name="Grimwood J."/>
            <person name="Hayes R.D."/>
            <person name="Graham S.W."/>
            <person name="Gunter L.E."/>
            <person name="McDaniel S.F."/>
            <person name="Hoernstein S.N.W."/>
            <person name="Larsson A."/>
            <person name="Li F.W."/>
            <person name="Perroud P.F."/>
            <person name="Phillips J."/>
            <person name="Ranjan P."/>
            <person name="Rokshar D.S."/>
            <person name="Rothfels C.J."/>
            <person name="Schneider L."/>
            <person name="Shu S."/>
            <person name="Stevenson D.W."/>
            <person name="Thummler F."/>
            <person name="Tillich M."/>
            <person name="Villarreal Aguilar J.C."/>
            <person name="Widiez T."/>
            <person name="Wong G.K."/>
            <person name="Wymore A."/>
            <person name="Zhang Y."/>
            <person name="Zimmer A.D."/>
            <person name="Quatrano R.S."/>
            <person name="Mayer K.F.X."/>
            <person name="Goodstein D."/>
            <person name="Casacuberta J.M."/>
            <person name="Vandepoele K."/>
            <person name="Reski R."/>
            <person name="Cuming A.C."/>
            <person name="Tuskan G.A."/>
            <person name="Maumus F."/>
            <person name="Salse J."/>
            <person name="Schmutz J."/>
            <person name="Rensing S.A."/>
        </authorList>
    </citation>
    <scope>NUCLEOTIDE SEQUENCE [LARGE SCALE GENOMIC DNA]</scope>
    <source>
        <strain evidence="3 4">cv. Gransden 2004</strain>
    </source>
</reference>
<proteinExistence type="predicted"/>
<dbReference type="EnsemblPlants" id="Pp3c1_19010V3.1">
    <property type="protein sequence ID" value="Pp3c1_19010V3.1"/>
    <property type="gene ID" value="Pp3c1_19010"/>
</dbReference>
<protein>
    <submittedName>
        <fullName evidence="2 3">Uncharacterized protein</fullName>
    </submittedName>
</protein>
<feature type="chain" id="PRO_5036043132" evidence="1">
    <location>
        <begin position="20"/>
        <end position="167"/>
    </location>
</feature>
<dbReference type="InParanoid" id="A0A2K1L8P0"/>
<dbReference type="GO" id="GO:0042138">
    <property type="term" value="P:meiotic DNA double-strand break formation"/>
    <property type="evidence" value="ECO:0007669"/>
    <property type="project" value="InterPro"/>
</dbReference>
<sequence length="167" mass="18318">MESFIVFVDLIIALTQASAFNISQSTSFSQRECDVSDQELRTSICQTGPSSVGQFAEAMKASLLSSDTQVQVKSLEVINFVYSMSLEISEEIQSLVNEGLTDYIVEVLRISDAIKTKTFETGVSASSHGYAHELLGATSSCELCLFNACIAIFCSPQTFFPFVYSWI</sequence>
<evidence type="ECO:0000313" key="3">
    <source>
        <dbReference type="EnsemblPlants" id="Pp3c1_19010V3.1"/>
    </source>
</evidence>
<gene>
    <name evidence="2" type="ORF">PHYPA_000829</name>
</gene>
<accession>A0A2K1L8P0</accession>
<evidence type="ECO:0000313" key="4">
    <source>
        <dbReference type="Proteomes" id="UP000006727"/>
    </source>
</evidence>
<feature type="signal peptide" evidence="1">
    <location>
        <begin position="1"/>
        <end position="19"/>
    </location>
</feature>
<dbReference type="InterPro" id="IPR044968">
    <property type="entry name" value="PRD1"/>
</dbReference>